<dbReference type="EMBL" id="FTNP01000008">
    <property type="protein sequence ID" value="SIS05959.1"/>
    <property type="molecule type" value="Genomic_DNA"/>
</dbReference>
<dbReference type="Proteomes" id="UP000185687">
    <property type="component" value="Unassembled WGS sequence"/>
</dbReference>
<reference evidence="2 3" key="1">
    <citation type="submission" date="2017-01" db="EMBL/GenBank/DDBJ databases">
        <authorList>
            <person name="Mah S.A."/>
            <person name="Swanson W.J."/>
            <person name="Moy G.W."/>
            <person name="Vacquier V.D."/>
        </authorList>
    </citation>
    <scope>NUCLEOTIDE SEQUENCE [LARGE SCALE GENOMIC DNA]</scope>
    <source>
        <strain evidence="2 3">CGMCC 1.8909</strain>
    </source>
</reference>
<proteinExistence type="predicted"/>
<protein>
    <submittedName>
        <fullName evidence="2">Uncharacterized protein</fullName>
    </submittedName>
</protein>
<accession>A0A1N7G061</accession>
<gene>
    <name evidence="2" type="ORF">SAMN05421809_3625</name>
</gene>
<evidence type="ECO:0000313" key="2">
    <source>
        <dbReference type="EMBL" id="SIS05959.1"/>
    </source>
</evidence>
<name>A0A1N7G061_9EURY</name>
<dbReference type="GeneID" id="70359589"/>
<dbReference type="RefSeq" id="WP_236996020.1">
    <property type="nucleotide sequence ID" value="NZ_CP019329.1"/>
</dbReference>
<organism evidence="2 3">
    <name type="scientific">Natronorubrum daqingense</name>
    <dbReference type="NCBI Taxonomy" id="588898"/>
    <lineage>
        <taxon>Archaea</taxon>
        <taxon>Methanobacteriati</taxon>
        <taxon>Methanobacteriota</taxon>
        <taxon>Stenosarchaea group</taxon>
        <taxon>Halobacteria</taxon>
        <taxon>Halobacteriales</taxon>
        <taxon>Natrialbaceae</taxon>
        <taxon>Natronorubrum</taxon>
    </lineage>
</organism>
<sequence>MTDAMERESDDPEYEYVSHRPDSFGETTFDTRHEAVGHAAILSRHLESDDDDGNEFEVFARQQTREPMVNDALWRARITDKSGDEWEHVGWTLLYETRSFATEAAYRYMLMNHLDEVSVSSMPWYGEDYRRVGTLEAGPDGQYSIYVGFDEDGLPLEHDANQLQYADHVTNTSLHLFERQERDQETDPEETHVEHPQ</sequence>
<evidence type="ECO:0000313" key="3">
    <source>
        <dbReference type="Proteomes" id="UP000185687"/>
    </source>
</evidence>
<dbReference type="AlphaFoldDB" id="A0A1N7G061"/>
<keyword evidence="3" id="KW-1185">Reference proteome</keyword>
<evidence type="ECO:0000256" key="1">
    <source>
        <dbReference type="SAM" id="MobiDB-lite"/>
    </source>
</evidence>
<feature type="region of interest" description="Disordered" evidence="1">
    <location>
        <begin position="1"/>
        <end position="22"/>
    </location>
</feature>